<dbReference type="Proteomes" id="UP000614200">
    <property type="component" value="Unassembled WGS sequence"/>
</dbReference>
<evidence type="ECO:0000259" key="1">
    <source>
        <dbReference type="SMART" id="SM00849"/>
    </source>
</evidence>
<dbReference type="InterPro" id="IPR050662">
    <property type="entry name" value="Sec-metab_biosynth-thioest"/>
</dbReference>
<dbReference type="SMART" id="SM00849">
    <property type="entry name" value="Lactamase_B"/>
    <property type="match status" value="1"/>
</dbReference>
<dbReference type="PANTHER" id="PTHR23131">
    <property type="entry name" value="ENDORIBONUCLEASE LACTB2"/>
    <property type="match status" value="1"/>
</dbReference>
<dbReference type="InterPro" id="IPR001279">
    <property type="entry name" value="Metallo-B-lactamas"/>
</dbReference>
<dbReference type="EMBL" id="JADKNH010000022">
    <property type="protein sequence ID" value="MBF4695890.1"/>
    <property type="molecule type" value="Genomic_DNA"/>
</dbReference>
<sequence>MQIENLTKQTSVLTTQFANVGIFFLNEKEVILIDTGHIHEALDLCQYFQSNNLTVVGIINTHGHIDHVGANFKLQEIYHCQIAMPYVDHIFCEDISRYYMSFSTSVVGGLSVYGHGTFNIDHLIGENETSFEFCGIRFECIGLKGHTFNQKGIVTPDGVCFVGDSLIHMNVLEKVKFPVVTNIEWHFETLNLLKRLDYHTYVLGHGPVIATLGQTIESNVKYFHQKIEEVALLIQKVSQFDEIMYELNKVYNIRKNIFKYFVAERTIRAILSYLEQEERIQIKIEQGVMVYKPL</sequence>
<evidence type="ECO:0000313" key="3">
    <source>
        <dbReference type="Proteomes" id="UP000614200"/>
    </source>
</evidence>
<dbReference type="RefSeq" id="WP_194704126.1">
    <property type="nucleotide sequence ID" value="NZ_JADKNH010000022.1"/>
</dbReference>
<dbReference type="PANTHER" id="PTHR23131:SF4">
    <property type="entry name" value="METALLO-BETA-LACTAMASE SUPERFAMILY POTEIN"/>
    <property type="match status" value="1"/>
</dbReference>
<reference evidence="2 3" key="1">
    <citation type="submission" date="2020-11" db="EMBL/GenBank/DDBJ databases">
        <title>Fusibacter basophilias sp. nov.</title>
        <authorList>
            <person name="Qiu D."/>
        </authorList>
    </citation>
    <scope>NUCLEOTIDE SEQUENCE [LARGE SCALE GENOMIC DNA]</scope>
    <source>
        <strain evidence="2 3">Q10-2</strain>
    </source>
</reference>
<gene>
    <name evidence="2" type="ORF">ISU02_22560</name>
</gene>
<dbReference type="InterPro" id="IPR036866">
    <property type="entry name" value="RibonucZ/Hydroxyglut_hydro"/>
</dbReference>
<evidence type="ECO:0000313" key="2">
    <source>
        <dbReference type="EMBL" id="MBF4695890.1"/>
    </source>
</evidence>
<dbReference type="Gene3D" id="3.60.15.10">
    <property type="entry name" value="Ribonuclease Z/Hydroxyacylglutathione hydrolase-like"/>
    <property type="match status" value="1"/>
</dbReference>
<keyword evidence="3" id="KW-1185">Reference proteome</keyword>
<organism evidence="2 3">
    <name type="scientific">Fusibacter ferrireducens</name>
    <dbReference type="NCBI Taxonomy" id="2785058"/>
    <lineage>
        <taxon>Bacteria</taxon>
        <taxon>Bacillati</taxon>
        <taxon>Bacillota</taxon>
        <taxon>Clostridia</taxon>
        <taxon>Eubacteriales</taxon>
        <taxon>Eubacteriales Family XII. Incertae Sedis</taxon>
        <taxon>Fusibacter</taxon>
    </lineage>
</organism>
<dbReference type="Pfam" id="PF00753">
    <property type="entry name" value="Lactamase_B"/>
    <property type="match status" value="1"/>
</dbReference>
<protein>
    <submittedName>
        <fullName evidence="2">MBL fold metallo-hydrolase</fullName>
    </submittedName>
</protein>
<proteinExistence type="predicted"/>
<accession>A0ABR9ZZL3</accession>
<name>A0ABR9ZZL3_9FIRM</name>
<comment type="caution">
    <text evidence="2">The sequence shown here is derived from an EMBL/GenBank/DDBJ whole genome shotgun (WGS) entry which is preliminary data.</text>
</comment>
<feature type="domain" description="Metallo-beta-lactamase" evidence="1">
    <location>
        <begin position="17"/>
        <end position="205"/>
    </location>
</feature>
<dbReference type="SUPFAM" id="SSF56281">
    <property type="entry name" value="Metallo-hydrolase/oxidoreductase"/>
    <property type="match status" value="1"/>
</dbReference>